<dbReference type="RefSeq" id="XP_002430300.1">
    <property type="nucleotide sequence ID" value="XM_002430255.1"/>
</dbReference>
<dbReference type="InterPro" id="IPR023614">
    <property type="entry name" value="Porin_dom_sf"/>
</dbReference>
<dbReference type="HOGENOM" id="CLU_044399_2_0_1"/>
<keyword evidence="8" id="KW-0626">Porin</keyword>
<dbReference type="GO" id="GO:0046930">
    <property type="term" value="C:pore complex"/>
    <property type="evidence" value="ECO:0007669"/>
    <property type="project" value="UniProtKB-KW"/>
</dbReference>
<evidence type="ECO:0000256" key="5">
    <source>
        <dbReference type="ARBA" id="ARBA00022692"/>
    </source>
</evidence>
<dbReference type="FunCoup" id="E0VW06">
    <property type="interactions" value="1609"/>
</dbReference>
<dbReference type="InParanoid" id="E0VW06"/>
<evidence type="ECO:0000256" key="7">
    <source>
        <dbReference type="ARBA" id="ARBA00023065"/>
    </source>
</evidence>
<dbReference type="GeneID" id="8238938"/>
<keyword evidence="7" id="KW-0406">Ion transport</keyword>
<dbReference type="EMBL" id="AAZO01005734">
    <property type="status" value="NOT_ANNOTATED_CDS"/>
    <property type="molecule type" value="Genomic_DNA"/>
</dbReference>
<evidence type="ECO:0000256" key="8">
    <source>
        <dbReference type="ARBA" id="ARBA00023114"/>
    </source>
</evidence>
<dbReference type="VEuPathDB" id="VectorBase:PHUM472560"/>
<protein>
    <submittedName>
        <fullName evidence="11 12">Mitochondrial outer membrane porin channel</fullName>
    </submittedName>
</protein>
<keyword evidence="6" id="KW-1000">Mitochondrion outer membrane</keyword>
<dbReference type="eggNOG" id="KOG3126">
    <property type="taxonomic scope" value="Eukaryota"/>
</dbReference>
<keyword evidence="4" id="KW-1134">Transmembrane beta strand</keyword>
<evidence type="ECO:0000313" key="12">
    <source>
        <dbReference type="EnsemblMetazoa" id="PHUM472560-PA"/>
    </source>
</evidence>
<dbReference type="PANTHER" id="PTHR11743">
    <property type="entry name" value="VOLTAGE-DEPENDENT ANION-SELECTIVE CHANNEL"/>
    <property type="match status" value="1"/>
</dbReference>
<sequence length="289" mass="31290">MRKRKKDMAPPAYADLGKQARDVFGKGYHFGLLKLDVKTKTESGVEFSSGCVSHQDKGSVFGNLETKYRMPDYGFTISEKWNTDNVLVTEAVLQDQIAKGLKLSADCMIAPQTGSKSGHLKAAFLHEICALNGELELSSEGQNLTAAAVLGYQGIVGGYQAKFDINDSKMIANNFALGFLHSDFVLHTAVNNGELYSGSVFHKVTDVLEAAVDLTWSSDSNETRFGIGCKYALDGNASVRAKVNNASQIGLGYQQKLRDGITITLSTLIDAKNFNQGGHKYGIGLEMEA</sequence>
<dbReference type="GO" id="GO:0008308">
    <property type="term" value="F:voltage-gated monoatomic anion channel activity"/>
    <property type="evidence" value="ECO:0007669"/>
    <property type="project" value="InterPro"/>
</dbReference>
<reference evidence="11" key="1">
    <citation type="submission" date="2007-04" db="EMBL/GenBank/DDBJ databases">
        <title>Annotation of Pediculus humanus corporis strain USDA.</title>
        <authorList>
            <person name="Kirkness E."/>
            <person name="Hannick L."/>
            <person name="Hass B."/>
            <person name="Bruggner R."/>
            <person name="Lawson D."/>
            <person name="Bidwell S."/>
            <person name="Joardar V."/>
            <person name="Caler E."/>
            <person name="Walenz B."/>
            <person name="Inman J."/>
            <person name="Schobel S."/>
            <person name="Galinsky K."/>
            <person name="Amedeo P."/>
            <person name="Strausberg R."/>
        </authorList>
    </citation>
    <scope>NUCLEOTIDE SEQUENCE</scope>
    <source>
        <strain evidence="11">USDA</strain>
    </source>
</reference>
<dbReference type="CTD" id="8238938"/>
<dbReference type="Proteomes" id="UP000009046">
    <property type="component" value="Unassembled WGS sequence"/>
</dbReference>
<keyword evidence="9" id="KW-0496">Mitochondrion</keyword>
<proteinExistence type="inferred from homology"/>
<evidence type="ECO:0000256" key="4">
    <source>
        <dbReference type="ARBA" id="ARBA00022452"/>
    </source>
</evidence>
<evidence type="ECO:0000256" key="10">
    <source>
        <dbReference type="ARBA" id="ARBA00023136"/>
    </source>
</evidence>
<evidence type="ECO:0000256" key="6">
    <source>
        <dbReference type="ARBA" id="ARBA00022787"/>
    </source>
</evidence>
<dbReference type="EnsemblMetazoa" id="PHUM472560-RA">
    <property type="protein sequence ID" value="PHUM472560-PA"/>
    <property type="gene ID" value="PHUM472560"/>
</dbReference>
<dbReference type="KEGG" id="phu:Phum_PHUM472560"/>
<dbReference type="AlphaFoldDB" id="E0VW06"/>
<dbReference type="Gene3D" id="2.40.160.10">
    <property type="entry name" value="Porin"/>
    <property type="match status" value="1"/>
</dbReference>
<dbReference type="OrthoDB" id="7827681at2759"/>
<keyword evidence="10" id="KW-0472">Membrane</keyword>
<evidence type="ECO:0000256" key="9">
    <source>
        <dbReference type="ARBA" id="ARBA00023128"/>
    </source>
</evidence>
<keyword evidence="3" id="KW-0813">Transport</keyword>
<dbReference type="CDD" id="cd07306">
    <property type="entry name" value="Porin3_VDAC"/>
    <property type="match status" value="1"/>
</dbReference>
<dbReference type="InterPro" id="IPR027246">
    <property type="entry name" value="Porin_Euk/Tom40"/>
</dbReference>
<reference evidence="12" key="3">
    <citation type="submission" date="2021-02" db="UniProtKB">
        <authorList>
            <consortium name="EnsemblMetazoa"/>
        </authorList>
    </citation>
    <scope>IDENTIFICATION</scope>
    <source>
        <strain evidence="12">USDA</strain>
    </source>
</reference>
<dbReference type="GO" id="GO:0015288">
    <property type="term" value="F:porin activity"/>
    <property type="evidence" value="ECO:0007669"/>
    <property type="project" value="UniProtKB-KW"/>
</dbReference>
<reference evidence="11" key="2">
    <citation type="submission" date="2007-04" db="EMBL/GenBank/DDBJ databases">
        <title>The genome of the human body louse.</title>
        <authorList>
            <consortium name="The Human Body Louse Genome Consortium"/>
            <person name="Kirkness E."/>
            <person name="Walenz B."/>
            <person name="Hass B."/>
            <person name="Bruggner R."/>
            <person name="Strausberg R."/>
        </authorList>
    </citation>
    <scope>NUCLEOTIDE SEQUENCE</scope>
    <source>
        <strain evidence="11">USDA</strain>
    </source>
</reference>
<keyword evidence="5" id="KW-0812">Transmembrane</keyword>
<dbReference type="PANTHER" id="PTHR11743:SF70">
    <property type="entry name" value="GH26960P-RELATED"/>
    <property type="match status" value="1"/>
</dbReference>
<comment type="subcellular location">
    <subcellularLocation>
        <location evidence="1">Mitochondrion outer membrane</location>
    </subcellularLocation>
</comment>
<keyword evidence="13" id="KW-1185">Reference proteome</keyword>
<accession>E0VW06</accession>
<gene>
    <name evidence="12" type="primary">8238938</name>
    <name evidence="11" type="ORF">Phum_PHUM472560</name>
</gene>
<dbReference type="EMBL" id="DS235816">
    <property type="protein sequence ID" value="EEB17562.1"/>
    <property type="molecule type" value="Genomic_DNA"/>
</dbReference>
<dbReference type="Pfam" id="PF01459">
    <property type="entry name" value="Porin_3"/>
    <property type="match status" value="1"/>
</dbReference>
<evidence type="ECO:0000256" key="3">
    <source>
        <dbReference type="ARBA" id="ARBA00022448"/>
    </source>
</evidence>
<evidence type="ECO:0000313" key="13">
    <source>
        <dbReference type="Proteomes" id="UP000009046"/>
    </source>
</evidence>
<dbReference type="FunFam" id="2.40.160.10:FF:000001">
    <property type="entry name" value="Voltage-dependent anion-selective channel protein 2"/>
    <property type="match status" value="1"/>
</dbReference>
<comment type="similarity">
    <text evidence="2">Belongs to the eukaryotic mitochondrial porin family.</text>
</comment>
<dbReference type="OMA" id="MAPPCYA"/>
<evidence type="ECO:0000256" key="1">
    <source>
        <dbReference type="ARBA" id="ARBA00004294"/>
    </source>
</evidence>
<organism>
    <name type="scientific">Pediculus humanus subsp. corporis</name>
    <name type="common">Body louse</name>
    <dbReference type="NCBI Taxonomy" id="121224"/>
    <lineage>
        <taxon>Eukaryota</taxon>
        <taxon>Metazoa</taxon>
        <taxon>Ecdysozoa</taxon>
        <taxon>Arthropoda</taxon>
        <taxon>Hexapoda</taxon>
        <taxon>Insecta</taxon>
        <taxon>Pterygota</taxon>
        <taxon>Neoptera</taxon>
        <taxon>Paraneoptera</taxon>
        <taxon>Psocodea</taxon>
        <taxon>Troctomorpha</taxon>
        <taxon>Phthiraptera</taxon>
        <taxon>Anoplura</taxon>
        <taxon>Pediculidae</taxon>
        <taxon>Pediculus</taxon>
    </lineage>
</organism>
<evidence type="ECO:0000256" key="2">
    <source>
        <dbReference type="ARBA" id="ARBA00007780"/>
    </source>
</evidence>
<dbReference type="PRINTS" id="PR00185">
    <property type="entry name" value="EUKARYTPORIN"/>
</dbReference>
<evidence type="ECO:0000313" key="11">
    <source>
        <dbReference type="EMBL" id="EEB17562.1"/>
    </source>
</evidence>
<dbReference type="STRING" id="121224.E0VW06"/>
<name>E0VW06_PEDHC</name>
<dbReference type="GO" id="GO:0005741">
    <property type="term" value="C:mitochondrial outer membrane"/>
    <property type="evidence" value="ECO:0007669"/>
    <property type="project" value="UniProtKB-SubCell"/>
</dbReference>
<dbReference type="InterPro" id="IPR001925">
    <property type="entry name" value="Porin_Euk"/>
</dbReference>